<gene>
    <name evidence="1" type="ORF">QBC38DRAFT_443765</name>
</gene>
<reference evidence="1" key="1">
    <citation type="journal article" date="2023" name="Mol. Phylogenet. Evol.">
        <title>Genome-scale phylogeny and comparative genomics of the fungal order Sordariales.</title>
        <authorList>
            <person name="Hensen N."/>
            <person name="Bonometti L."/>
            <person name="Westerberg I."/>
            <person name="Brannstrom I.O."/>
            <person name="Guillou S."/>
            <person name="Cros-Aarteil S."/>
            <person name="Calhoun S."/>
            <person name="Haridas S."/>
            <person name="Kuo A."/>
            <person name="Mondo S."/>
            <person name="Pangilinan J."/>
            <person name="Riley R."/>
            <person name="LaButti K."/>
            <person name="Andreopoulos B."/>
            <person name="Lipzen A."/>
            <person name="Chen C."/>
            <person name="Yan M."/>
            <person name="Daum C."/>
            <person name="Ng V."/>
            <person name="Clum A."/>
            <person name="Steindorff A."/>
            <person name="Ohm R.A."/>
            <person name="Martin F."/>
            <person name="Silar P."/>
            <person name="Natvig D.O."/>
            <person name="Lalanne C."/>
            <person name="Gautier V."/>
            <person name="Ament-Velasquez S.L."/>
            <person name="Kruys A."/>
            <person name="Hutchinson M.I."/>
            <person name="Powell A.J."/>
            <person name="Barry K."/>
            <person name="Miller A.N."/>
            <person name="Grigoriev I.V."/>
            <person name="Debuchy R."/>
            <person name="Gladieux P."/>
            <person name="Hiltunen Thoren M."/>
            <person name="Johannesson H."/>
        </authorList>
    </citation>
    <scope>NUCLEOTIDE SEQUENCE</scope>
    <source>
        <strain evidence="1">CBS 990.96</strain>
    </source>
</reference>
<reference evidence="1" key="2">
    <citation type="submission" date="2023-05" db="EMBL/GenBank/DDBJ databases">
        <authorList>
            <consortium name="Lawrence Berkeley National Laboratory"/>
            <person name="Steindorff A."/>
            <person name="Hensen N."/>
            <person name="Bonometti L."/>
            <person name="Westerberg I."/>
            <person name="Brannstrom I.O."/>
            <person name="Guillou S."/>
            <person name="Cros-Aarteil S."/>
            <person name="Calhoun S."/>
            <person name="Haridas S."/>
            <person name="Kuo A."/>
            <person name="Mondo S."/>
            <person name="Pangilinan J."/>
            <person name="Riley R."/>
            <person name="Labutti K."/>
            <person name="Andreopoulos B."/>
            <person name="Lipzen A."/>
            <person name="Chen C."/>
            <person name="Yanf M."/>
            <person name="Daum C."/>
            <person name="Ng V."/>
            <person name="Clum A."/>
            <person name="Ohm R."/>
            <person name="Martin F."/>
            <person name="Silar P."/>
            <person name="Natvig D."/>
            <person name="Lalanne C."/>
            <person name="Gautier V."/>
            <person name="Ament-Velasquez S.L."/>
            <person name="Kruys A."/>
            <person name="Hutchinson M.I."/>
            <person name="Powell A.J."/>
            <person name="Barry K."/>
            <person name="Miller A.N."/>
            <person name="Grigoriev I.V."/>
            <person name="Debuchy R."/>
            <person name="Gladieux P."/>
            <person name="Thoren M.H."/>
            <person name="Johannesson H."/>
        </authorList>
    </citation>
    <scope>NUCLEOTIDE SEQUENCE</scope>
    <source>
        <strain evidence="1">CBS 990.96</strain>
    </source>
</reference>
<dbReference type="Gene3D" id="3.30.710.10">
    <property type="entry name" value="Potassium Channel Kv1.1, Chain A"/>
    <property type="match status" value="1"/>
</dbReference>
<protein>
    <recommendedName>
        <fullName evidence="3">BTB domain-containing protein</fullName>
    </recommendedName>
</protein>
<evidence type="ECO:0000313" key="2">
    <source>
        <dbReference type="Proteomes" id="UP001301958"/>
    </source>
</evidence>
<dbReference type="AlphaFoldDB" id="A0AAN7BPW6"/>
<name>A0AAN7BPW6_9PEZI</name>
<proteinExistence type="predicted"/>
<dbReference type="Proteomes" id="UP001301958">
    <property type="component" value="Unassembled WGS sequence"/>
</dbReference>
<evidence type="ECO:0000313" key="1">
    <source>
        <dbReference type="EMBL" id="KAK4227353.1"/>
    </source>
</evidence>
<comment type="caution">
    <text evidence="1">The sequence shown here is derived from an EMBL/GenBank/DDBJ whole genome shotgun (WGS) entry which is preliminary data.</text>
</comment>
<organism evidence="1 2">
    <name type="scientific">Podospora fimiseda</name>
    <dbReference type="NCBI Taxonomy" id="252190"/>
    <lineage>
        <taxon>Eukaryota</taxon>
        <taxon>Fungi</taxon>
        <taxon>Dikarya</taxon>
        <taxon>Ascomycota</taxon>
        <taxon>Pezizomycotina</taxon>
        <taxon>Sordariomycetes</taxon>
        <taxon>Sordariomycetidae</taxon>
        <taxon>Sordariales</taxon>
        <taxon>Podosporaceae</taxon>
        <taxon>Podospora</taxon>
    </lineage>
</organism>
<keyword evidence="2" id="KW-1185">Reference proteome</keyword>
<evidence type="ECO:0008006" key="3">
    <source>
        <dbReference type="Google" id="ProtNLM"/>
    </source>
</evidence>
<dbReference type="EMBL" id="MU865332">
    <property type="protein sequence ID" value="KAK4227353.1"/>
    <property type="molecule type" value="Genomic_DNA"/>
</dbReference>
<dbReference type="InterPro" id="IPR011333">
    <property type="entry name" value="SKP1/BTB/POZ_sf"/>
</dbReference>
<accession>A0AAN7BPW6</accession>
<sequence>MASQTSPVLTALDEKGDLILRFGADLVIPEDKNKKNTKNKNKKDATVSAQEDLRVCSATMRRSSPVWAKMLFGPLKEGVRPVDGNDWIVDFPDEPAILKNLLAIAHCRFDMVLQLQNVQPALDDILLLNEIICLADKYLMIHILAPCSNHWLQALQRSDLFEKGEMKLDNKHLMEYTSLVWTLGAANLYNRSIRCSTIRLSRVGTDGEPLDAMVRKLFNLPRFGTPGIIGTKHTLPHEGKSPANSFSDQIKRNREFLIKRTLEFYWQTLKERFNPQMGTGNSGHFNPFNPLMGVGNRNRNRETCCQISSSADADEARKCDALVTGTNLAANLQSTQTRT</sequence>